<dbReference type="RefSeq" id="WP_028149969.1">
    <property type="nucleotide sequence ID" value="NZ_CP086136.1"/>
</dbReference>
<dbReference type="PANTHER" id="PTHR30349:SF64">
    <property type="entry name" value="PROPHAGE INTEGRASE INTD-RELATED"/>
    <property type="match status" value="1"/>
</dbReference>
<dbReference type="EMBL" id="JAGEMI010000001">
    <property type="protein sequence ID" value="MBO1860296.1"/>
    <property type="molecule type" value="Genomic_DNA"/>
</dbReference>
<proteinExistence type="predicted"/>
<dbReference type="InterPro" id="IPR002104">
    <property type="entry name" value="Integrase_catalytic"/>
</dbReference>
<protein>
    <submittedName>
        <fullName evidence="6">Tyrosine-type recombinase/integrase</fullName>
    </submittedName>
</protein>
<dbReference type="Pfam" id="PF00589">
    <property type="entry name" value="Phage_integrase"/>
    <property type="match status" value="1"/>
</dbReference>
<dbReference type="EMBL" id="CP086136">
    <property type="protein sequence ID" value="UEM13227.1"/>
    <property type="molecule type" value="Genomic_DNA"/>
</dbReference>
<evidence type="ECO:0000313" key="7">
    <source>
        <dbReference type="EMBL" id="UEM13227.1"/>
    </source>
</evidence>
<dbReference type="AlphaFoldDB" id="A0A7Z0QA58"/>
<evidence type="ECO:0000313" key="10">
    <source>
        <dbReference type="Proteomes" id="UP000664702"/>
    </source>
</evidence>
<organism evidence="6">
    <name type="scientific">Bradyrhizobium barranii subsp. barranii</name>
    <dbReference type="NCBI Taxonomy" id="2823807"/>
    <lineage>
        <taxon>Bacteria</taxon>
        <taxon>Pseudomonadati</taxon>
        <taxon>Pseudomonadota</taxon>
        <taxon>Alphaproteobacteria</taxon>
        <taxon>Hyphomicrobiales</taxon>
        <taxon>Nitrobacteraceae</taxon>
        <taxon>Bradyrhizobium</taxon>
        <taxon>Bradyrhizobium barranii</taxon>
    </lineage>
</organism>
<evidence type="ECO:0000259" key="4">
    <source>
        <dbReference type="PROSITE" id="PS51898"/>
    </source>
</evidence>
<dbReference type="Proteomes" id="UP000564836">
    <property type="component" value="Chromosome"/>
</dbReference>
<name>A0A7Z0QA58_9BRAD</name>
<dbReference type="EMBL" id="CP088280">
    <property type="protein sequence ID" value="UGX93847.1"/>
    <property type="molecule type" value="Genomic_DNA"/>
</dbReference>
<dbReference type="Proteomes" id="UP000664702">
    <property type="component" value="Chromosome"/>
</dbReference>
<dbReference type="GO" id="GO:0015074">
    <property type="term" value="P:DNA integration"/>
    <property type="evidence" value="ECO:0007669"/>
    <property type="project" value="UniProtKB-KW"/>
</dbReference>
<keyword evidence="2" id="KW-0233">DNA recombination</keyword>
<sequence length="524" mass="58969">MEETRAQAGGPGGTGTAVAVRDLFDRSAALAAFAEFERTVEDQAQSAPPPRMRKLLIVSGERMHAGQRRRIRAADRDAELHPVVPEKAAAWWRDRLTSGAETFEQSELTRYKTQLRKEAGAGETLVVAALLNARGPRPPAIGSQAKIDSWEKRAIRYARLGYFFGNFTWNTCGEDAVAKYWELLSANYGEVEQRDYLSYSTIQGDLRLLKASLVKFAADTHLGWIPNIPIPSEKVVRSVYLSRSEVARLLLATRGHVWDSGKGDWVRVPLKRNGQPVLRADGTPVMVRAVNKQRKRLFRGIGRMILLCLYTGTRHEAALSMRWSPHHEDGHIDLAKMQVHRVGDKAQPSPKYMRPTSLLCGPIRAHVGAWATADRVGEKDQQDYVIHKRGGEPYRSYVDRQFARVVEAAGLDNDIVWHSLRHTAATWFAVIGMPMHVSAGLLGLGLETLMSVYLHWSAQTQENANVYWKNDGGRQFLRRLERKGDSSPRRRPDKNRSPLPGRRRARLDSVRDRKLIARTTGGPR</sequence>
<dbReference type="InterPro" id="IPR011010">
    <property type="entry name" value="DNA_brk_join_enz"/>
</dbReference>
<evidence type="ECO:0000313" key="9">
    <source>
        <dbReference type="Proteomes" id="UP000564836"/>
    </source>
</evidence>
<evidence type="ECO:0000256" key="3">
    <source>
        <dbReference type="SAM" id="MobiDB-lite"/>
    </source>
</evidence>
<reference evidence="9 10" key="4">
    <citation type="journal article" date="2022" name="Int. J. Syst. Evol. Microbiol.">
        <title>Strains of Bradyrhizobium barranii sp. nov. associated with legumes native to Canada are symbionts of soybeans and belong to different subspecies (subsp. barranii subsp. nov. and subsp. apii subsp. nov.) and symbiovars (sv. glycinearum and sv. septentrionale).</title>
        <authorList>
            <person name="Bromfield E.S.P."/>
            <person name="Cloutier S."/>
            <person name="Wasai-Hara S."/>
            <person name="Minamisawa K."/>
        </authorList>
    </citation>
    <scope>NUCLEOTIDE SEQUENCE [LARGE SCALE GENOMIC DNA]</scope>
    <source>
        <strain evidence="10">144S4</strain>
        <strain evidence="7 9">323S2</strain>
    </source>
</reference>
<reference evidence="6" key="2">
    <citation type="submission" date="2020-06" db="EMBL/GenBank/DDBJ databases">
        <title>Whole Genome Sequence of Bradyrhizobium sp. Strain 323S2.</title>
        <authorList>
            <person name="Bromfield E.S.P."/>
        </authorList>
    </citation>
    <scope>NUCLEOTIDE SEQUENCE [LARGE SCALE GENOMIC DNA]</scope>
    <source>
        <strain evidence="6">323S2</strain>
    </source>
</reference>
<evidence type="ECO:0000256" key="1">
    <source>
        <dbReference type="ARBA" id="ARBA00022908"/>
    </source>
</evidence>
<evidence type="ECO:0000313" key="5">
    <source>
        <dbReference type="EMBL" id="MBO1860296.1"/>
    </source>
</evidence>
<feature type="domain" description="Tyr recombinase" evidence="4">
    <location>
        <begin position="273"/>
        <end position="468"/>
    </location>
</feature>
<dbReference type="SUPFAM" id="SSF56349">
    <property type="entry name" value="DNA breaking-rejoining enzymes"/>
    <property type="match status" value="1"/>
</dbReference>
<dbReference type="GO" id="GO:0006310">
    <property type="term" value="P:DNA recombination"/>
    <property type="evidence" value="ECO:0007669"/>
    <property type="project" value="UniProtKB-KW"/>
</dbReference>
<accession>A0A7Z0QA58</accession>
<dbReference type="EMBL" id="JACBFH010000001">
    <property type="protein sequence ID" value="NYY90101.1"/>
    <property type="molecule type" value="Genomic_DNA"/>
</dbReference>
<reference evidence="8 9" key="1">
    <citation type="journal article" date="2017" name="Syst. Appl. Microbiol.">
        <title>Soybeans inoculated with root zone soils of Canadian native legumes harbour diverse and novel Bradyrhizobium spp. that possess agricultural potential.</title>
        <authorList>
            <person name="Bromfield E.S.P."/>
            <person name="Cloutier S."/>
            <person name="Tambong J.T."/>
            <person name="Tran Thi T.V."/>
        </authorList>
    </citation>
    <scope>NUCLEOTIDE SEQUENCE [LARGE SCALE GENOMIC DNA]</scope>
    <source>
        <strain evidence="8 9">323S2</strain>
    </source>
</reference>
<dbReference type="Gene3D" id="1.10.443.10">
    <property type="entry name" value="Intergrase catalytic core"/>
    <property type="match status" value="1"/>
</dbReference>
<gene>
    <name evidence="8" type="ORF">G6321_00051165</name>
    <name evidence="6" type="ORF">G6321_17240</name>
    <name evidence="7" type="ORF">J4G43_002410</name>
    <name evidence="5" type="ORF">J4G43_04660</name>
</gene>
<evidence type="ECO:0000256" key="2">
    <source>
        <dbReference type="ARBA" id="ARBA00023172"/>
    </source>
</evidence>
<dbReference type="InterPro" id="IPR050090">
    <property type="entry name" value="Tyrosine_recombinase_XerCD"/>
</dbReference>
<feature type="compositionally biased region" description="Basic and acidic residues" evidence="3">
    <location>
        <begin position="480"/>
        <end position="496"/>
    </location>
</feature>
<dbReference type="PANTHER" id="PTHR30349">
    <property type="entry name" value="PHAGE INTEGRASE-RELATED"/>
    <property type="match status" value="1"/>
</dbReference>
<dbReference type="InterPro" id="IPR013762">
    <property type="entry name" value="Integrase-like_cat_sf"/>
</dbReference>
<evidence type="ECO:0000313" key="8">
    <source>
        <dbReference type="EMBL" id="UGX93847.1"/>
    </source>
</evidence>
<dbReference type="GO" id="GO:0003677">
    <property type="term" value="F:DNA binding"/>
    <property type="evidence" value="ECO:0007669"/>
    <property type="project" value="InterPro"/>
</dbReference>
<keyword evidence="1" id="KW-0229">DNA integration</keyword>
<reference evidence="5" key="3">
    <citation type="submission" date="2021-03" db="EMBL/GenBank/DDBJ databases">
        <title>Whole Genome Sequence of Bradyrhizobium sp. Strain 144S4.</title>
        <authorList>
            <person name="Bromfield E.S.P."/>
            <person name="Cloutier S."/>
        </authorList>
    </citation>
    <scope>NUCLEOTIDE SEQUENCE [LARGE SCALE GENOMIC DNA]</scope>
    <source>
        <strain evidence="5">144S4</strain>
    </source>
</reference>
<dbReference type="PROSITE" id="PS51898">
    <property type="entry name" value="TYR_RECOMBINASE"/>
    <property type="match status" value="1"/>
</dbReference>
<feature type="region of interest" description="Disordered" evidence="3">
    <location>
        <begin position="480"/>
        <end position="505"/>
    </location>
</feature>
<evidence type="ECO:0000313" key="6">
    <source>
        <dbReference type="EMBL" id="NYY90101.1"/>
    </source>
</evidence>
<dbReference type="KEGG" id="bban:J4G43_002410"/>